<dbReference type="NCBIfam" id="TIGR01017">
    <property type="entry name" value="rpsD_bact"/>
    <property type="match status" value="1"/>
</dbReference>
<dbReference type="Proteomes" id="UP000176420">
    <property type="component" value="Unassembled WGS sequence"/>
</dbReference>
<proteinExistence type="inferred from homology"/>
<dbReference type="InterPro" id="IPR022801">
    <property type="entry name" value="Ribosomal_uS4"/>
</dbReference>
<dbReference type="CDD" id="cd00165">
    <property type="entry name" value="S4"/>
    <property type="match status" value="1"/>
</dbReference>
<comment type="caution">
    <text evidence="10">The sequence shown here is derived from an EMBL/GenBank/DDBJ whole genome shotgun (WGS) entry which is preliminary data.</text>
</comment>
<evidence type="ECO:0000256" key="3">
    <source>
        <dbReference type="ARBA" id="ARBA00022884"/>
    </source>
</evidence>
<dbReference type="NCBIfam" id="NF003717">
    <property type="entry name" value="PRK05327.1"/>
    <property type="match status" value="1"/>
</dbReference>
<dbReference type="GO" id="GO:0006412">
    <property type="term" value="P:translation"/>
    <property type="evidence" value="ECO:0007669"/>
    <property type="project" value="UniProtKB-UniRule"/>
</dbReference>
<dbReference type="PANTHER" id="PTHR11831:SF4">
    <property type="entry name" value="SMALL RIBOSOMAL SUBUNIT PROTEIN US4M"/>
    <property type="match status" value="1"/>
</dbReference>
<evidence type="ECO:0000256" key="6">
    <source>
        <dbReference type="ARBA" id="ARBA00035254"/>
    </source>
</evidence>
<sequence length="210" mass="23836">MGKNLDPKCKQCRREGEKLFLKGERCYTSKCAIVKRNFIPGMHGNKRKPRLSGYGLQLREKQKAKRQYGILEKQFRLYYEKAKKKSGQTGEMMLVNLESRLDNVVYRALFATSRSAARQLASHGNFQVNGQNVNIPSLALKEGDVITVKSNKTKNKYWSKLSQEESATAEVPAWLIADKTKLQITVVKAPTVAAIQSNLQMHLIVELYSL</sequence>
<dbReference type="SMART" id="SM01390">
    <property type="entry name" value="Ribosomal_S4"/>
    <property type="match status" value="1"/>
</dbReference>
<dbReference type="InterPro" id="IPR001912">
    <property type="entry name" value="Ribosomal_uS4_N"/>
</dbReference>
<dbReference type="Pfam" id="PF01479">
    <property type="entry name" value="S4"/>
    <property type="match status" value="1"/>
</dbReference>
<dbReference type="Gene3D" id="3.10.290.10">
    <property type="entry name" value="RNA-binding S4 domain"/>
    <property type="match status" value="1"/>
</dbReference>
<evidence type="ECO:0000256" key="2">
    <source>
        <dbReference type="ARBA" id="ARBA00022730"/>
    </source>
</evidence>
<dbReference type="GO" id="GO:0042274">
    <property type="term" value="P:ribosomal small subunit biogenesis"/>
    <property type="evidence" value="ECO:0007669"/>
    <property type="project" value="TreeGrafter"/>
</dbReference>
<feature type="domain" description="Small ribosomal subunit protein uS4 N-terminal" evidence="9">
    <location>
        <begin position="3"/>
        <end position="98"/>
    </location>
</feature>
<dbReference type="SMART" id="SM00363">
    <property type="entry name" value="S4"/>
    <property type="match status" value="1"/>
</dbReference>
<keyword evidence="5 7" id="KW-0687">Ribonucleoprotein</keyword>
<dbReference type="GO" id="GO:0019843">
    <property type="term" value="F:rRNA binding"/>
    <property type="evidence" value="ECO:0007669"/>
    <property type="project" value="UniProtKB-UniRule"/>
</dbReference>
<dbReference type="InterPro" id="IPR036986">
    <property type="entry name" value="S4_RNA-bd_sf"/>
</dbReference>
<comment type="similarity">
    <text evidence="1 7">Belongs to the universal ribosomal protein uS4 family.</text>
</comment>
<keyword evidence="4 7" id="KW-0689">Ribosomal protein</keyword>
<dbReference type="FunFam" id="1.10.1050.10:FF:000001">
    <property type="entry name" value="30S ribosomal protein S4"/>
    <property type="match status" value="1"/>
</dbReference>
<feature type="domain" description="RNA-binding S4" evidence="8">
    <location>
        <begin position="99"/>
        <end position="159"/>
    </location>
</feature>
<accession>A0A1G2BA22</accession>
<gene>
    <name evidence="7" type="primary">rpsD</name>
    <name evidence="10" type="ORF">A2319_00595</name>
</gene>
<dbReference type="PANTHER" id="PTHR11831">
    <property type="entry name" value="30S 40S RIBOSOMAL PROTEIN"/>
    <property type="match status" value="1"/>
</dbReference>
<evidence type="ECO:0000256" key="1">
    <source>
        <dbReference type="ARBA" id="ARBA00007465"/>
    </source>
</evidence>
<comment type="subunit">
    <text evidence="7">Part of the 30S ribosomal subunit. Contacts protein S5. The interaction surface between S4 and S5 is involved in control of translational fidelity.</text>
</comment>
<dbReference type="HAMAP" id="MF_01306_B">
    <property type="entry name" value="Ribosomal_uS4_B"/>
    <property type="match status" value="1"/>
</dbReference>
<keyword evidence="2 7" id="KW-0699">rRNA-binding</keyword>
<dbReference type="Gene3D" id="1.10.1050.10">
    <property type="entry name" value="Ribosomal Protein S4 Delta 41, Chain A, domain 1"/>
    <property type="match status" value="1"/>
</dbReference>
<organism evidence="10 11">
    <name type="scientific">Candidatus Kerfeldbacteria bacterium RIFOXYB2_FULL_38_14</name>
    <dbReference type="NCBI Taxonomy" id="1798547"/>
    <lineage>
        <taxon>Bacteria</taxon>
        <taxon>Candidatus Kerfeldiibacteriota</taxon>
    </lineage>
</organism>
<evidence type="ECO:0000256" key="5">
    <source>
        <dbReference type="ARBA" id="ARBA00023274"/>
    </source>
</evidence>
<dbReference type="Pfam" id="PF00163">
    <property type="entry name" value="Ribosomal_S4"/>
    <property type="match status" value="1"/>
</dbReference>
<evidence type="ECO:0000256" key="4">
    <source>
        <dbReference type="ARBA" id="ARBA00022980"/>
    </source>
</evidence>
<evidence type="ECO:0000313" key="10">
    <source>
        <dbReference type="EMBL" id="OGY86053.1"/>
    </source>
</evidence>
<dbReference type="InterPro" id="IPR002942">
    <property type="entry name" value="S4_RNA-bd"/>
</dbReference>
<dbReference type="AlphaFoldDB" id="A0A1G2BA22"/>
<dbReference type="GO" id="GO:0003735">
    <property type="term" value="F:structural constituent of ribosome"/>
    <property type="evidence" value="ECO:0007669"/>
    <property type="project" value="InterPro"/>
</dbReference>
<reference evidence="10 11" key="1">
    <citation type="journal article" date="2016" name="Nat. Commun.">
        <title>Thousands of microbial genomes shed light on interconnected biogeochemical processes in an aquifer system.</title>
        <authorList>
            <person name="Anantharaman K."/>
            <person name="Brown C.T."/>
            <person name="Hug L.A."/>
            <person name="Sharon I."/>
            <person name="Castelle C.J."/>
            <person name="Probst A.J."/>
            <person name="Thomas B.C."/>
            <person name="Singh A."/>
            <person name="Wilkins M.J."/>
            <person name="Karaoz U."/>
            <person name="Brodie E.L."/>
            <person name="Williams K.H."/>
            <person name="Hubbard S.S."/>
            <person name="Banfield J.F."/>
        </authorList>
    </citation>
    <scope>NUCLEOTIDE SEQUENCE [LARGE SCALE GENOMIC DNA]</scope>
</reference>
<dbReference type="SUPFAM" id="SSF55174">
    <property type="entry name" value="Alpha-L RNA-binding motif"/>
    <property type="match status" value="1"/>
</dbReference>
<evidence type="ECO:0000259" key="8">
    <source>
        <dbReference type="SMART" id="SM00363"/>
    </source>
</evidence>
<evidence type="ECO:0000313" key="11">
    <source>
        <dbReference type="Proteomes" id="UP000176420"/>
    </source>
</evidence>
<comment type="function">
    <text evidence="7">With S5 and S12 plays an important role in translational accuracy.</text>
</comment>
<dbReference type="GO" id="GO:0015935">
    <property type="term" value="C:small ribosomal subunit"/>
    <property type="evidence" value="ECO:0007669"/>
    <property type="project" value="InterPro"/>
</dbReference>
<dbReference type="EMBL" id="MHKI01000026">
    <property type="protein sequence ID" value="OGY86053.1"/>
    <property type="molecule type" value="Genomic_DNA"/>
</dbReference>
<comment type="function">
    <text evidence="7">One of the primary rRNA binding proteins, it binds directly to 16S rRNA where it nucleates assembly of the body of the 30S subunit.</text>
</comment>
<dbReference type="InterPro" id="IPR005709">
    <property type="entry name" value="Ribosomal_uS4_bac-type"/>
</dbReference>
<keyword evidence="3 7" id="KW-0694">RNA-binding</keyword>
<name>A0A1G2BA22_9BACT</name>
<protein>
    <recommendedName>
        <fullName evidence="6 7">Small ribosomal subunit protein uS4</fullName>
    </recommendedName>
</protein>
<dbReference type="PROSITE" id="PS50889">
    <property type="entry name" value="S4"/>
    <property type="match status" value="1"/>
</dbReference>
<evidence type="ECO:0000256" key="7">
    <source>
        <dbReference type="HAMAP-Rule" id="MF_01306"/>
    </source>
</evidence>
<evidence type="ECO:0000259" key="9">
    <source>
        <dbReference type="SMART" id="SM01390"/>
    </source>
</evidence>
<dbReference type="FunFam" id="3.10.290.10:FF:000001">
    <property type="entry name" value="30S ribosomal protein S4"/>
    <property type="match status" value="1"/>
</dbReference>